<organism evidence="2 3">
    <name type="scientific">Stentor coeruleus</name>
    <dbReference type="NCBI Taxonomy" id="5963"/>
    <lineage>
        <taxon>Eukaryota</taxon>
        <taxon>Sar</taxon>
        <taxon>Alveolata</taxon>
        <taxon>Ciliophora</taxon>
        <taxon>Postciliodesmatophora</taxon>
        <taxon>Heterotrichea</taxon>
        <taxon>Heterotrichida</taxon>
        <taxon>Stentoridae</taxon>
        <taxon>Stentor</taxon>
    </lineage>
</organism>
<evidence type="ECO:0000313" key="3">
    <source>
        <dbReference type="Proteomes" id="UP000187209"/>
    </source>
</evidence>
<keyword evidence="1" id="KW-0472">Membrane</keyword>
<keyword evidence="3" id="KW-1185">Reference proteome</keyword>
<feature type="transmembrane region" description="Helical" evidence="1">
    <location>
        <begin position="15"/>
        <end position="34"/>
    </location>
</feature>
<reference evidence="2 3" key="1">
    <citation type="submission" date="2016-11" db="EMBL/GenBank/DDBJ databases">
        <title>The macronuclear genome of Stentor coeruleus: a giant cell with tiny introns.</title>
        <authorList>
            <person name="Slabodnick M."/>
            <person name="Ruby J.G."/>
            <person name="Reiff S.B."/>
            <person name="Swart E.C."/>
            <person name="Gosai S."/>
            <person name="Prabakaran S."/>
            <person name="Witkowska E."/>
            <person name="Larue G.E."/>
            <person name="Fisher S."/>
            <person name="Freeman R.M."/>
            <person name="Gunawardena J."/>
            <person name="Chu W."/>
            <person name="Stover N.A."/>
            <person name="Gregory B.D."/>
            <person name="Nowacki M."/>
            <person name="Derisi J."/>
            <person name="Roy S.W."/>
            <person name="Marshall W.F."/>
            <person name="Sood P."/>
        </authorList>
    </citation>
    <scope>NUCLEOTIDE SEQUENCE [LARGE SCALE GENOMIC DNA]</scope>
    <source>
        <strain evidence="2">WM001</strain>
    </source>
</reference>
<proteinExistence type="predicted"/>
<keyword evidence="1" id="KW-0812">Transmembrane</keyword>
<protein>
    <submittedName>
        <fullName evidence="2">Uncharacterized protein</fullName>
    </submittedName>
</protein>
<gene>
    <name evidence="2" type="ORF">SteCoe_8326</name>
</gene>
<dbReference type="Proteomes" id="UP000187209">
    <property type="component" value="Unassembled WGS sequence"/>
</dbReference>
<name>A0A1R2CKK1_9CILI</name>
<evidence type="ECO:0000313" key="2">
    <source>
        <dbReference type="EMBL" id="OMJ89527.1"/>
    </source>
</evidence>
<dbReference type="AlphaFoldDB" id="A0A1R2CKK1"/>
<sequence length="306" mass="35271">METYKDNNLRPPVKCYCLIGIMVCFMATGLYFLIQSQIDPQSKEFLVVDMELISWNTTFKLLNKSEAIIYIEPNITIPLSHNNTHNWGANLEGFPAYLPMYFSNYSSLVANTTKTNIVYGQSYREYNVTVDLKLEIVNNDTIRENILYGIIIHSRHSDSSNAKVCRMSGRGYWDLKTQSCYCHYNTEKICIVINDSLHVVDWYKNGCNGKGYYKQQIVPWTNDKPYENFTQPILIEVRGESDPFVYASYNNLIEFSPSSKEYEIIGGTILALSTAILIIPGVWLYCKRKKLSIPEILSDRPYKDTI</sequence>
<evidence type="ECO:0000256" key="1">
    <source>
        <dbReference type="SAM" id="Phobius"/>
    </source>
</evidence>
<accession>A0A1R2CKK1</accession>
<comment type="caution">
    <text evidence="2">The sequence shown here is derived from an EMBL/GenBank/DDBJ whole genome shotgun (WGS) entry which is preliminary data.</text>
</comment>
<keyword evidence="1" id="KW-1133">Transmembrane helix</keyword>
<feature type="transmembrane region" description="Helical" evidence="1">
    <location>
        <begin position="264"/>
        <end position="286"/>
    </location>
</feature>
<dbReference type="EMBL" id="MPUH01000124">
    <property type="protein sequence ID" value="OMJ89527.1"/>
    <property type="molecule type" value="Genomic_DNA"/>
</dbReference>